<feature type="region of interest" description="Disordered" evidence="18">
    <location>
        <begin position="786"/>
        <end position="848"/>
    </location>
</feature>
<evidence type="ECO:0000256" key="7">
    <source>
        <dbReference type="ARBA" id="ARBA00022670"/>
    </source>
</evidence>
<dbReference type="GO" id="GO:0008955">
    <property type="term" value="F:peptidoglycan glycosyltransferase activity"/>
    <property type="evidence" value="ECO:0007669"/>
    <property type="project" value="UniProtKB-EC"/>
</dbReference>
<evidence type="ECO:0000259" key="20">
    <source>
        <dbReference type="Pfam" id="PF00905"/>
    </source>
</evidence>
<comment type="similarity">
    <text evidence="3">In the C-terminal section; belongs to the transpeptidase family.</text>
</comment>
<dbReference type="EMBL" id="JACHIP010000001">
    <property type="protein sequence ID" value="MBB5055577.1"/>
    <property type="molecule type" value="Genomic_DNA"/>
</dbReference>
<dbReference type="EC" id="2.4.1.129" evidence="22"/>
<dbReference type="PANTHER" id="PTHR32282:SF11">
    <property type="entry name" value="PENICILLIN-BINDING PROTEIN 1B"/>
    <property type="match status" value="1"/>
</dbReference>
<keyword evidence="12" id="KW-0573">Peptidoglycan synthesis</keyword>
<dbReference type="EC" id="3.4.-.-" evidence="22"/>
<proteinExistence type="inferred from homology"/>
<evidence type="ECO:0000313" key="22">
    <source>
        <dbReference type="EMBL" id="MBB5055577.1"/>
    </source>
</evidence>
<dbReference type="GO" id="GO:0005886">
    <property type="term" value="C:plasma membrane"/>
    <property type="evidence" value="ECO:0007669"/>
    <property type="project" value="UniProtKB-SubCell"/>
</dbReference>
<dbReference type="FunFam" id="1.10.3810.10:FF:000001">
    <property type="entry name" value="Penicillin-binding protein 1A"/>
    <property type="match status" value="1"/>
</dbReference>
<evidence type="ECO:0000256" key="19">
    <source>
        <dbReference type="SAM" id="Phobius"/>
    </source>
</evidence>
<comment type="subcellular location">
    <subcellularLocation>
        <location evidence="1">Cell membrane</location>
    </subcellularLocation>
</comment>
<sequence length="848" mass="91918">MPVKLKLGNRTRKTFGGTILRGALIAVLGVAILFACIFGVLYFKYQKVVDDRLASGPLFANTAQIYSGSREVRPGQHLTAGTIARELKSAGYNGNPALGTFQLSGDSIQIKPGTESFHSTDGATIATEDGVVTSITAENGASLQGYKLEPQLITALSEDKGRVKRRLVKYDEIPPRMVEAVTSIEDRRFFEHGGVNYLRLIKCGVTDLVSGKKRCGGSTLTQQLAKNLFLSPEKSYKRKMIELLITFQLEARFNKQQLFEMYVNEMNLGHRGSFEINGVGEASQAFFGKDFKQLDLAECATLAGMFQRPSYYNPYRSPERVVERRNVVLDSMIETGAITQTEATRAKAEPLRLAPPNVDASEAPYFVDLVHDQLVQRIGDQALGQQSLRIYTSLDPDLQRSASEAVEAGMKNVDELIRKRHKKDDTSITYPQVALVAIDPHTGQILALVGGRNYTNSQLNHAVAERPTGSIFKPFVYATAYNTSLNGTELDGGVFTALTKLNNDAQDFGTGGQSYIPGNFEHGEYPGMVTAVQAIAHSLNIATIALAQKVGYENVAALARSAGIVNARGTPSVAIGTYNATPIDMAGAYTVFANNGVHLKPWLLASVRNPNGDIVADYAPEAKQVLDPRTAYLTQSLMENVMTFGTGAAARAHGFTAPAAGKTGTSHDVWFAGYSSNLLCVIWVGNDDYTDVSHGLSRPLQGADAAAPIWAEFMNRAIKLPQYSDMKSFTAPSGVQAVRIDKESWLAADQSCPNDYYISFLAGTAPQNTCSHMGESQQNFFQKLFGIGGDKQPEPQPTQPGPNTDGNAAPDVPGQQPQQKKNIFKRIFGGGDKPKTPPPNPDPNAPPQ</sequence>
<gene>
    <name evidence="22" type="ORF">HDF16_000246</name>
</gene>
<evidence type="ECO:0000256" key="14">
    <source>
        <dbReference type="ARBA" id="ARBA00023268"/>
    </source>
</evidence>
<dbReference type="InterPro" id="IPR036950">
    <property type="entry name" value="PBP_transglycosylase"/>
</dbReference>
<keyword evidence="13 19" id="KW-0472">Membrane</keyword>
<dbReference type="InterPro" id="IPR001264">
    <property type="entry name" value="Glyco_trans_51"/>
</dbReference>
<keyword evidence="5" id="KW-1003">Cell membrane</keyword>
<organism evidence="22 23">
    <name type="scientific">Granulicella aggregans</name>
    <dbReference type="NCBI Taxonomy" id="474949"/>
    <lineage>
        <taxon>Bacteria</taxon>
        <taxon>Pseudomonadati</taxon>
        <taxon>Acidobacteriota</taxon>
        <taxon>Terriglobia</taxon>
        <taxon>Terriglobales</taxon>
        <taxon>Acidobacteriaceae</taxon>
        <taxon>Granulicella</taxon>
    </lineage>
</organism>
<keyword evidence="6" id="KW-0121">Carboxypeptidase</keyword>
<evidence type="ECO:0000256" key="13">
    <source>
        <dbReference type="ARBA" id="ARBA00023136"/>
    </source>
</evidence>
<dbReference type="Proteomes" id="UP000540989">
    <property type="component" value="Unassembled WGS sequence"/>
</dbReference>
<dbReference type="GO" id="GO:0008658">
    <property type="term" value="F:penicillin binding"/>
    <property type="evidence" value="ECO:0007669"/>
    <property type="project" value="InterPro"/>
</dbReference>
<keyword evidence="19" id="KW-0812">Transmembrane</keyword>
<comment type="similarity">
    <text evidence="4">In the N-terminal section; belongs to the glycosyltransferase 51 family.</text>
</comment>
<evidence type="ECO:0000256" key="4">
    <source>
        <dbReference type="ARBA" id="ARBA00007739"/>
    </source>
</evidence>
<evidence type="ECO:0000313" key="23">
    <source>
        <dbReference type="Proteomes" id="UP000540989"/>
    </source>
</evidence>
<feature type="compositionally biased region" description="Pro residues" evidence="18">
    <location>
        <begin position="836"/>
        <end position="848"/>
    </location>
</feature>
<dbReference type="PANTHER" id="PTHR32282">
    <property type="entry name" value="BINDING PROTEIN TRANSPEPTIDASE, PUTATIVE-RELATED"/>
    <property type="match status" value="1"/>
</dbReference>
<dbReference type="GO" id="GO:0009252">
    <property type="term" value="P:peptidoglycan biosynthetic process"/>
    <property type="evidence" value="ECO:0007669"/>
    <property type="project" value="UniProtKB-KW"/>
</dbReference>
<comment type="pathway">
    <text evidence="2">Cell wall biogenesis; peptidoglycan biosynthesis.</text>
</comment>
<evidence type="ECO:0000256" key="5">
    <source>
        <dbReference type="ARBA" id="ARBA00022475"/>
    </source>
</evidence>
<dbReference type="InterPro" id="IPR050396">
    <property type="entry name" value="Glycosyltr_51/Transpeptidase"/>
</dbReference>
<evidence type="ECO:0000259" key="21">
    <source>
        <dbReference type="Pfam" id="PF00912"/>
    </source>
</evidence>
<comment type="caution">
    <text evidence="22">The sequence shown here is derived from an EMBL/GenBank/DDBJ whole genome shotgun (WGS) entry which is preliminary data.</text>
</comment>
<keyword evidence="19" id="KW-1133">Transmembrane helix</keyword>
<evidence type="ECO:0000256" key="1">
    <source>
        <dbReference type="ARBA" id="ARBA00004236"/>
    </source>
</evidence>
<dbReference type="GO" id="GO:0030288">
    <property type="term" value="C:outer membrane-bounded periplasmic space"/>
    <property type="evidence" value="ECO:0007669"/>
    <property type="project" value="TreeGrafter"/>
</dbReference>
<evidence type="ECO:0000256" key="16">
    <source>
        <dbReference type="ARBA" id="ARBA00034000"/>
    </source>
</evidence>
<evidence type="ECO:0000256" key="17">
    <source>
        <dbReference type="ARBA" id="ARBA00049902"/>
    </source>
</evidence>
<evidence type="ECO:0000256" key="3">
    <source>
        <dbReference type="ARBA" id="ARBA00007090"/>
    </source>
</evidence>
<dbReference type="SUPFAM" id="SSF56601">
    <property type="entry name" value="beta-lactamase/transpeptidase-like"/>
    <property type="match status" value="1"/>
</dbReference>
<dbReference type="RefSeq" id="WP_184213348.1">
    <property type="nucleotide sequence ID" value="NZ_JACHIP010000001.1"/>
</dbReference>
<keyword evidence="11" id="KW-0133">Cell shape</keyword>
<evidence type="ECO:0000256" key="18">
    <source>
        <dbReference type="SAM" id="MobiDB-lite"/>
    </source>
</evidence>
<feature type="domain" description="Glycosyl transferase family 51" evidence="21">
    <location>
        <begin position="161"/>
        <end position="332"/>
    </location>
</feature>
<feature type="domain" description="Penicillin-binding protein transpeptidase" evidence="20">
    <location>
        <begin position="434"/>
        <end position="667"/>
    </location>
</feature>
<dbReference type="GO" id="GO:0009002">
    <property type="term" value="F:serine-type D-Ala-D-Ala carboxypeptidase activity"/>
    <property type="evidence" value="ECO:0007669"/>
    <property type="project" value="UniProtKB-EC"/>
</dbReference>
<dbReference type="Gene3D" id="3.40.710.10">
    <property type="entry name" value="DD-peptidase/beta-lactamase superfamily"/>
    <property type="match status" value="1"/>
</dbReference>
<dbReference type="Gene3D" id="1.10.3810.10">
    <property type="entry name" value="Biosynthetic peptidoglycan transglycosylase-like"/>
    <property type="match status" value="1"/>
</dbReference>
<dbReference type="InterPro" id="IPR001460">
    <property type="entry name" value="PCN-bd_Tpept"/>
</dbReference>
<keyword evidence="14" id="KW-0511">Multifunctional enzyme</keyword>
<keyword evidence="7" id="KW-0645">Protease</keyword>
<evidence type="ECO:0000256" key="2">
    <source>
        <dbReference type="ARBA" id="ARBA00004752"/>
    </source>
</evidence>
<dbReference type="GO" id="GO:0071555">
    <property type="term" value="P:cell wall organization"/>
    <property type="evidence" value="ECO:0007669"/>
    <property type="project" value="UniProtKB-KW"/>
</dbReference>
<keyword evidence="15" id="KW-0961">Cell wall biogenesis/degradation</keyword>
<dbReference type="SUPFAM" id="SSF53955">
    <property type="entry name" value="Lysozyme-like"/>
    <property type="match status" value="1"/>
</dbReference>
<dbReference type="GO" id="GO:0006508">
    <property type="term" value="P:proteolysis"/>
    <property type="evidence" value="ECO:0007669"/>
    <property type="project" value="UniProtKB-KW"/>
</dbReference>
<comment type="catalytic activity">
    <reaction evidence="17">
        <text>[GlcNAc-(1-&gt;4)-Mur2Ac(oyl-L-Ala-gamma-D-Glu-L-Lys-D-Ala-D-Ala)](n)-di-trans,octa-cis-undecaprenyl diphosphate + beta-D-GlcNAc-(1-&gt;4)-Mur2Ac(oyl-L-Ala-gamma-D-Glu-L-Lys-D-Ala-D-Ala)-di-trans,octa-cis-undecaprenyl diphosphate = [GlcNAc-(1-&gt;4)-Mur2Ac(oyl-L-Ala-gamma-D-Glu-L-Lys-D-Ala-D-Ala)](n+1)-di-trans,octa-cis-undecaprenyl diphosphate + di-trans,octa-cis-undecaprenyl diphosphate + H(+)</text>
        <dbReference type="Rhea" id="RHEA:23708"/>
        <dbReference type="Rhea" id="RHEA-COMP:9602"/>
        <dbReference type="Rhea" id="RHEA-COMP:9603"/>
        <dbReference type="ChEBI" id="CHEBI:15378"/>
        <dbReference type="ChEBI" id="CHEBI:58405"/>
        <dbReference type="ChEBI" id="CHEBI:60033"/>
        <dbReference type="ChEBI" id="CHEBI:78435"/>
        <dbReference type="EC" id="2.4.99.28"/>
    </reaction>
</comment>
<keyword evidence="9 22" id="KW-0808">Transferase</keyword>
<protein>
    <submittedName>
        <fullName evidence="22">Penicillin-binding protein 1B</fullName>
        <ecNumber evidence="22">2.4.1.129</ecNumber>
        <ecNumber evidence="22">3.4.-.-</ecNumber>
    </submittedName>
</protein>
<evidence type="ECO:0000256" key="9">
    <source>
        <dbReference type="ARBA" id="ARBA00022679"/>
    </source>
</evidence>
<feature type="transmembrane region" description="Helical" evidence="19">
    <location>
        <begin position="20"/>
        <end position="43"/>
    </location>
</feature>
<evidence type="ECO:0000256" key="10">
    <source>
        <dbReference type="ARBA" id="ARBA00022801"/>
    </source>
</evidence>
<dbReference type="InterPro" id="IPR012338">
    <property type="entry name" value="Beta-lactam/transpept-like"/>
</dbReference>
<keyword evidence="8 22" id="KW-0328">Glycosyltransferase</keyword>
<dbReference type="AlphaFoldDB" id="A0A7W8E1M3"/>
<keyword evidence="23" id="KW-1185">Reference proteome</keyword>
<keyword evidence="10 22" id="KW-0378">Hydrolase</keyword>
<evidence type="ECO:0000256" key="6">
    <source>
        <dbReference type="ARBA" id="ARBA00022645"/>
    </source>
</evidence>
<dbReference type="GO" id="GO:0008360">
    <property type="term" value="P:regulation of cell shape"/>
    <property type="evidence" value="ECO:0007669"/>
    <property type="project" value="UniProtKB-KW"/>
</dbReference>
<dbReference type="InterPro" id="IPR023346">
    <property type="entry name" value="Lysozyme-like_dom_sf"/>
</dbReference>
<evidence type="ECO:0000256" key="11">
    <source>
        <dbReference type="ARBA" id="ARBA00022960"/>
    </source>
</evidence>
<evidence type="ECO:0000256" key="12">
    <source>
        <dbReference type="ARBA" id="ARBA00022984"/>
    </source>
</evidence>
<dbReference type="Pfam" id="PF00912">
    <property type="entry name" value="Transgly"/>
    <property type="match status" value="1"/>
</dbReference>
<accession>A0A7W8E1M3</accession>
<evidence type="ECO:0000256" key="15">
    <source>
        <dbReference type="ARBA" id="ARBA00023316"/>
    </source>
</evidence>
<evidence type="ECO:0000256" key="8">
    <source>
        <dbReference type="ARBA" id="ARBA00022676"/>
    </source>
</evidence>
<name>A0A7W8E1M3_9BACT</name>
<comment type="catalytic activity">
    <reaction evidence="16">
        <text>Preferential cleavage: (Ac)2-L-Lys-D-Ala-|-D-Ala. Also transpeptidation of peptidyl-alanyl moieties that are N-acyl substituents of D-alanine.</text>
        <dbReference type="EC" id="3.4.16.4"/>
    </reaction>
</comment>
<dbReference type="Pfam" id="PF00905">
    <property type="entry name" value="Transpeptidase"/>
    <property type="match status" value="1"/>
</dbReference>
<reference evidence="22 23" key="1">
    <citation type="submission" date="2020-08" db="EMBL/GenBank/DDBJ databases">
        <title>Genomic Encyclopedia of Type Strains, Phase IV (KMG-V): Genome sequencing to study the core and pangenomes of soil and plant-associated prokaryotes.</title>
        <authorList>
            <person name="Whitman W."/>
        </authorList>
    </citation>
    <scope>NUCLEOTIDE SEQUENCE [LARGE SCALE GENOMIC DNA]</scope>
    <source>
        <strain evidence="22 23">M8UP14</strain>
    </source>
</reference>